<dbReference type="PANTHER" id="PTHR48104:SF30">
    <property type="entry name" value="METACASPASE-1"/>
    <property type="match status" value="1"/>
</dbReference>
<dbReference type="EMBL" id="LR828261">
    <property type="protein sequence ID" value="CAD0354716.1"/>
    <property type="molecule type" value="Genomic_DNA"/>
</dbReference>
<reference evidence="3" key="1">
    <citation type="submission" date="2019-03" db="EMBL/GenBank/DDBJ databases">
        <authorList>
            <person name="Moriniere L."/>
            <person name="Burlet A."/>
            <person name="Rosenthal E."/>
            <person name="Portier P."/>
            <person name="Lavire C."/>
            <person name="Nesme X."/>
            <person name="Bull C.T."/>
            <person name="Le Saux M."/>
            <person name="Bertolla F."/>
        </authorList>
    </citation>
    <scope>NUCLEOTIDE SEQUENCE</scope>
    <source>
        <strain evidence="3">CFBP2533</strain>
    </source>
</reference>
<evidence type="ECO:0000313" key="3">
    <source>
        <dbReference type="EMBL" id="NMI23947.1"/>
    </source>
</evidence>
<accession>A0A6V7EU15</accession>
<dbReference type="InterPro" id="IPR011600">
    <property type="entry name" value="Pept_C14_caspase"/>
</dbReference>
<reference evidence="3" key="3">
    <citation type="journal article" date="2020" name="Syst. Appl. Microbiol.">
        <title>Clarifying the taxonomy of the causal agent of bacterial leaf spot of lettuce through a polyphasic approach reveals that Xanthomonas cynarae Trebaol et al. 2000 emend. Timilsina et al. 2019 is a later heterotypic synonym of Xanthomonas hortorum Vauterin et al. 1995.</title>
        <authorList>
            <person name="Moriniere L."/>
            <person name="Burlet A."/>
            <person name="Rosenthal E.R."/>
            <person name="Nesme X."/>
            <person name="Portier P."/>
            <person name="Bull C.T."/>
            <person name="Lavire C."/>
            <person name="Fischer-Le Saux M."/>
            <person name="Bertolla F."/>
        </authorList>
    </citation>
    <scope>NUCLEOTIDE SEQUENCE</scope>
    <source>
        <strain evidence="3">CFBP2533</strain>
    </source>
</reference>
<evidence type="ECO:0000313" key="4">
    <source>
        <dbReference type="Proteomes" id="UP000548771"/>
    </source>
</evidence>
<organism evidence="2">
    <name type="scientific">Xanthomonas hortorum pv. pelargonii</name>
    <dbReference type="NCBI Taxonomy" id="453602"/>
    <lineage>
        <taxon>Bacteria</taxon>
        <taxon>Pseudomonadati</taxon>
        <taxon>Pseudomonadota</taxon>
        <taxon>Gammaproteobacteria</taxon>
        <taxon>Lysobacterales</taxon>
        <taxon>Lysobacteraceae</taxon>
        <taxon>Xanthomonas</taxon>
    </lineage>
</organism>
<sequence>MTTRALVVGINNYPGTNALPSCVQDATAFSTHLQSKFAFQEIKALTDQQASKHAVLDGLAWLFNGATPQDRLVFFYSGHGYRPQINGELREALVTQDSQFLDDTELADAMVSVPDGVLTIVLDTCFSGGLEKLFIAEDGRIAHVVKSKFWTAEAPTSQVISSKGFEPAAVSFRPFGLVLPLASKGYVPGTGDATVTTLTLPASKGLLISAAQADETASASTPGTNGMSAFTYALLDQVDQLGAARSSIDLVLGAGNTLRRLFVKQTPAIKLPIKPAGMGQLSFLKLDPLAASSPANVSLPSSHPSEVNVMSAYMSSGLNSSALLAGQSLSVDKAWYDSITRAVSTALPIVLPIVTQAMQSKGFSPTAQAQGLAVGSVDEKAWYDSISRAVSTALPIVLPMVTQAMQSKGFSPTAQAQGLAVGSVGEKAWYDSITRAVSTALPIVLPIVTQAIQSKGFSPAAQAQGLAMGSVDEKAWYDSISRAVSTALPIVLPMVTQAMQTKGFTPAVSAGTPNDEGYDKAWYDTVLDVAKTVAPIALALV</sequence>
<protein>
    <submittedName>
        <fullName evidence="3">Caspase family protein</fullName>
    </submittedName>
</protein>
<evidence type="ECO:0000313" key="2">
    <source>
        <dbReference type="EMBL" id="CAD0354706.1"/>
    </source>
</evidence>
<dbReference type="GO" id="GO:0004197">
    <property type="term" value="F:cysteine-type endopeptidase activity"/>
    <property type="evidence" value="ECO:0007669"/>
    <property type="project" value="InterPro"/>
</dbReference>
<dbReference type="Pfam" id="PF00656">
    <property type="entry name" value="Peptidase_C14"/>
    <property type="match status" value="1"/>
</dbReference>
<dbReference type="GO" id="GO:0006508">
    <property type="term" value="P:proteolysis"/>
    <property type="evidence" value="ECO:0007669"/>
    <property type="project" value="InterPro"/>
</dbReference>
<dbReference type="Proteomes" id="UP000548771">
    <property type="component" value="Unassembled WGS sequence"/>
</dbReference>
<dbReference type="AlphaFoldDB" id="A0A6V7EU15"/>
<proteinExistence type="predicted"/>
<dbReference type="InterPro" id="IPR029030">
    <property type="entry name" value="Caspase-like_dom_sf"/>
</dbReference>
<feature type="domain" description="Peptidase C14 caspase" evidence="1">
    <location>
        <begin position="4"/>
        <end position="258"/>
    </location>
</feature>
<dbReference type="Gene3D" id="3.40.50.1460">
    <property type="match status" value="1"/>
</dbReference>
<reference evidence="4" key="2">
    <citation type="journal article" date="2020" name="Syst. Appl. Microbiol.">
        <title>Clarifying the taxonomy of the causal agent of bacterial leaf spot of lettuce through a polyphasic approach reveals that Xanthomonas cynarae Trebaol et al. 2000 emend. Timilsina et al. 2019 is a later heterotypic synonym of Xanthomonas hortorum Vauterin et al. 1995.</title>
        <authorList>
            <person name="Moriniere L."/>
            <person name="Burlet A."/>
            <person name="Rosenthal E.R."/>
            <person name="Nesme X."/>
            <person name="Portier P."/>
            <person name="Bull C.T."/>
            <person name="Lavire C."/>
            <person name="Fischer-Le Saux M."/>
            <person name="Bertolla F."/>
        </authorList>
    </citation>
    <scope>NUCLEOTIDE SEQUENCE [LARGE SCALE GENOMIC DNA]</scope>
    <source>
        <strain evidence="4">CFBP2533</strain>
    </source>
</reference>
<dbReference type="GO" id="GO:0005737">
    <property type="term" value="C:cytoplasm"/>
    <property type="evidence" value="ECO:0007669"/>
    <property type="project" value="TreeGrafter"/>
</dbReference>
<name>A0A6V7EU15_9XANT</name>
<dbReference type="SUPFAM" id="SSF52129">
    <property type="entry name" value="Caspase-like"/>
    <property type="match status" value="1"/>
</dbReference>
<dbReference type="PANTHER" id="PTHR48104">
    <property type="entry name" value="METACASPASE-4"/>
    <property type="match status" value="1"/>
</dbReference>
<evidence type="ECO:0000259" key="1">
    <source>
        <dbReference type="Pfam" id="PF00656"/>
    </source>
</evidence>
<dbReference type="EMBL" id="SMDX01000031">
    <property type="protein sequence ID" value="NMI23947.1"/>
    <property type="molecule type" value="Genomic_DNA"/>
</dbReference>
<gene>
    <name evidence="2" type="ORF">CFBP2533_39550</name>
    <name evidence="3" type="ORF">E1J24_19405</name>
</gene>
<dbReference type="InterPro" id="IPR050452">
    <property type="entry name" value="Metacaspase"/>
</dbReference>
<dbReference type="RefSeq" id="WP_168959669.1">
    <property type="nucleotide sequence ID" value="NZ_CP098604.1"/>
</dbReference>
<reference evidence="2" key="4">
    <citation type="submission" date="2020-07" db="EMBL/GenBank/DDBJ databases">
        <authorList>
            <person name="Pothier F. J."/>
        </authorList>
    </citation>
    <scope>NUCLEOTIDE SEQUENCE</scope>
    <source>
        <strain evidence="2">CFBP 2533</strain>
    </source>
</reference>
<dbReference type="EMBL" id="LR828261">
    <property type="protein sequence ID" value="CAD0354706.1"/>
    <property type="molecule type" value="Genomic_DNA"/>
</dbReference>